<dbReference type="AlphaFoldDB" id="A0A1I6MHZ9"/>
<evidence type="ECO:0000313" key="3">
    <source>
        <dbReference type="Proteomes" id="UP000199024"/>
    </source>
</evidence>
<keyword evidence="3" id="KW-1185">Reference proteome</keyword>
<feature type="signal peptide" evidence="1">
    <location>
        <begin position="1"/>
        <end position="23"/>
    </location>
</feature>
<dbReference type="OrthoDB" id="9904102at2"/>
<protein>
    <submittedName>
        <fullName evidence="2">Uncharacterized protein</fullName>
    </submittedName>
</protein>
<feature type="chain" id="PRO_5011665302" evidence="1">
    <location>
        <begin position="24"/>
        <end position="70"/>
    </location>
</feature>
<organism evidence="2 3">
    <name type="scientific">Granulicella pectinivorans</name>
    <dbReference type="NCBI Taxonomy" id="474950"/>
    <lineage>
        <taxon>Bacteria</taxon>
        <taxon>Pseudomonadati</taxon>
        <taxon>Acidobacteriota</taxon>
        <taxon>Terriglobia</taxon>
        <taxon>Terriglobales</taxon>
        <taxon>Acidobacteriaceae</taxon>
        <taxon>Granulicella</taxon>
    </lineage>
</organism>
<reference evidence="2 3" key="1">
    <citation type="submission" date="2016-10" db="EMBL/GenBank/DDBJ databases">
        <authorList>
            <person name="de Groot N.N."/>
        </authorList>
    </citation>
    <scope>NUCLEOTIDE SEQUENCE [LARGE SCALE GENOMIC DNA]</scope>
    <source>
        <strain evidence="2 3">DSM 21001</strain>
    </source>
</reference>
<sequence>MKYRIPKIALCLAFAVPVGYASAHIARTVSAGDVLETVLFYGDLPHRFSDAVTNFKMLPERMNPTCSECN</sequence>
<proteinExistence type="predicted"/>
<name>A0A1I6MHZ9_9BACT</name>
<accession>A0A1I6MHZ9</accession>
<gene>
    <name evidence="2" type="ORF">SAMN05421771_2691</name>
</gene>
<evidence type="ECO:0000313" key="2">
    <source>
        <dbReference type="EMBL" id="SFS15346.1"/>
    </source>
</evidence>
<evidence type="ECO:0000256" key="1">
    <source>
        <dbReference type="SAM" id="SignalP"/>
    </source>
</evidence>
<dbReference type="STRING" id="474950.SAMN05421771_2691"/>
<dbReference type="RefSeq" id="WP_141223920.1">
    <property type="nucleotide sequence ID" value="NZ_FOZL01000001.1"/>
</dbReference>
<keyword evidence="1" id="KW-0732">Signal</keyword>
<dbReference type="Proteomes" id="UP000199024">
    <property type="component" value="Unassembled WGS sequence"/>
</dbReference>
<dbReference type="EMBL" id="FOZL01000001">
    <property type="protein sequence ID" value="SFS15346.1"/>
    <property type="molecule type" value="Genomic_DNA"/>
</dbReference>